<dbReference type="GO" id="GO:0043531">
    <property type="term" value="F:ADP binding"/>
    <property type="evidence" value="ECO:0007669"/>
    <property type="project" value="InterPro"/>
</dbReference>
<dbReference type="GO" id="GO:0016787">
    <property type="term" value="F:hydrolase activity"/>
    <property type="evidence" value="ECO:0007669"/>
    <property type="project" value="UniProtKB-KW"/>
</dbReference>
<dbReference type="AlphaFoldDB" id="A0A8X7WIF0"/>
<dbReference type="GO" id="GO:0006952">
    <property type="term" value="P:defense response"/>
    <property type="evidence" value="ECO:0007669"/>
    <property type="project" value="InterPro"/>
</dbReference>
<keyword evidence="1" id="KW-0677">Repeat</keyword>
<sequence>MIEEIANDVLDKLSLTSSNDFERFVGVEDHIAEMSSLLCLETEDVKMVGIWGSSGIGKTTIARALFSRDFQGSVFIDSGFKSKCRKNYQKANLDDYNILQFLSEILKKNDIKMDHIGAMGERLKHHKLLIVIDDLDDHVVLDTLAGRTQWFGLGSRIIVITKDKHLLRAHGINCIYNVDLKIKLFRCSVNMLSSKILHLMVLWDLLLK</sequence>
<dbReference type="PRINTS" id="PR00364">
    <property type="entry name" value="DISEASERSIST"/>
</dbReference>
<keyword evidence="2" id="KW-0378">Hydrolase</keyword>
<evidence type="ECO:0000256" key="1">
    <source>
        <dbReference type="ARBA" id="ARBA00022737"/>
    </source>
</evidence>
<dbReference type="Proteomes" id="UP000886595">
    <property type="component" value="Unassembled WGS sequence"/>
</dbReference>
<gene>
    <name evidence="4" type="ORF">Bca52824_002604</name>
</gene>
<proteinExistence type="predicted"/>
<dbReference type="PANTHER" id="PTHR11017:SF569">
    <property type="entry name" value="DISEASE RESISTANCE PROTEIN"/>
    <property type="match status" value="1"/>
</dbReference>
<dbReference type="EMBL" id="JAAMPC010000001">
    <property type="protein sequence ID" value="KAG2331424.1"/>
    <property type="molecule type" value="Genomic_DNA"/>
</dbReference>
<dbReference type="InterPro" id="IPR002182">
    <property type="entry name" value="NB-ARC"/>
</dbReference>
<evidence type="ECO:0000259" key="3">
    <source>
        <dbReference type="Pfam" id="PF00931"/>
    </source>
</evidence>
<keyword evidence="5" id="KW-1185">Reference proteome</keyword>
<name>A0A8X7WIF0_BRACI</name>
<evidence type="ECO:0000313" key="4">
    <source>
        <dbReference type="EMBL" id="KAG2331424.1"/>
    </source>
</evidence>
<dbReference type="InterPro" id="IPR044974">
    <property type="entry name" value="Disease_R_plants"/>
</dbReference>
<evidence type="ECO:0000256" key="2">
    <source>
        <dbReference type="ARBA" id="ARBA00022801"/>
    </source>
</evidence>
<dbReference type="Gene3D" id="3.40.50.300">
    <property type="entry name" value="P-loop containing nucleotide triphosphate hydrolases"/>
    <property type="match status" value="1"/>
</dbReference>
<feature type="domain" description="NB-ARC" evidence="3">
    <location>
        <begin position="30"/>
        <end position="171"/>
    </location>
</feature>
<dbReference type="InterPro" id="IPR027417">
    <property type="entry name" value="P-loop_NTPase"/>
</dbReference>
<evidence type="ECO:0000313" key="5">
    <source>
        <dbReference type="Proteomes" id="UP000886595"/>
    </source>
</evidence>
<organism evidence="4 5">
    <name type="scientific">Brassica carinata</name>
    <name type="common">Ethiopian mustard</name>
    <name type="synonym">Abyssinian cabbage</name>
    <dbReference type="NCBI Taxonomy" id="52824"/>
    <lineage>
        <taxon>Eukaryota</taxon>
        <taxon>Viridiplantae</taxon>
        <taxon>Streptophyta</taxon>
        <taxon>Embryophyta</taxon>
        <taxon>Tracheophyta</taxon>
        <taxon>Spermatophyta</taxon>
        <taxon>Magnoliopsida</taxon>
        <taxon>eudicotyledons</taxon>
        <taxon>Gunneridae</taxon>
        <taxon>Pentapetalae</taxon>
        <taxon>rosids</taxon>
        <taxon>malvids</taxon>
        <taxon>Brassicales</taxon>
        <taxon>Brassicaceae</taxon>
        <taxon>Brassiceae</taxon>
        <taxon>Brassica</taxon>
    </lineage>
</organism>
<accession>A0A8X7WIF0</accession>
<comment type="caution">
    <text evidence="4">The sequence shown here is derived from an EMBL/GenBank/DDBJ whole genome shotgun (WGS) entry which is preliminary data.</text>
</comment>
<dbReference type="PANTHER" id="PTHR11017">
    <property type="entry name" value="LEUCINE-RICH REPEAT-CONTAINING PROTEIN"/>
    <property type="match status" value="1"/>
</dbReference>
<dbReference type="SUPFAM" id="SSF52540">
    <property type="entry name" value="P-loop containing nucleoside triphosphate hydrolases"/>
    <property type="match status" value="1"/>
</dbReference>
<dbReference type="Pfam" id="PF00931">
    <property type="entry name" value="NB-ARC"/>
    <property type="match status" value="1"/>
</dbReference>
<dbReference type="OrthoDB" id="1357022at2759"/>
<dbReference type="FunFam" id="3.40.50.300:FF:001002">
    <property type="entry name" value="Disease resistance protein (TIR-NBS-LRR class)"/>
    <property type="match status" value="1"/>
</dbReference>
<protein>
    <recommendedName>
        <fullName evidence="3">NB-ARC domain-containing protein</fullName>
    </recommendedName>
</protein>
<reference evidence="4 5" key="1">
    <citation type="submission" date="2020-02" db="EMBL/GenBank/DDBJ databases">
        <authorList>
            <person name="Ma Q."/>
            <person name="Huang Y."/>
            <person name="Song X."/>
            <person name="Pei D."/>
        </authorList>
    </citation>
    <scope>NUCLEOTIDE SEQUENCE [LARGE SCALE GENOMIC DNA]</scope>
    <source>
        <strain evidence="4">Sxm20200214</strain>
        <tissue evidence="4">Leaf</tissue>
    </source>
</reference>